<dbReference type="NCBIfam" id="TIGR01179">
    <property type="entry name" value="galE"/>
    <property type="match status" value="1"/>
</dbReference>
<dbReference type="GO" id="GO:0003978">
    <property type="term" value="F:UDP-glucose 4-epimerase activity"/>
    <property type="evidence" value="ECO:0007669"/>
    <property type="project" value="UniProtKB-EC"/>
</dbReference>
<dbReference type="SUPFAM" id="SSF51735">
    <property type="entry name" value="NAD(P)-binding Rossmann-fold domains"/>
    <property type="match status" value="1"/>
</dbReference>
<evidence type="ECO:0000256" key="6">
    <source>
        <dbReference type="ARBA" id="ARBA00018569"/>
    </source>
</evidence>
<organism evidence="11 12">
    <name type="scientific">Ahrensia kielensis</name>
    <dbReference type="NCBI Taxonomy" id="76980"/>
    <lineage>
        <taxon>Bacteria</taxon>
        <taxon>Pseudomonadati</taxon>
        <taxon>Pseudomonadota</taxon>
        <taxon>Alphaproteobacteria</taxon>
        <taxon>Hyphomicrobiales</taxon>
        <taxon>Ahrensiaceae</taxon>
        <taxon>Ahrensia</taxon>
    </lineage>
</organism>
<dbReference type="Gene3D" id="3.40.50.720">
    <property type="entry name" value="NAD(P)-binding Rossmann-like Domain"/>
    <property type="match status" value="1"/>
</dbReference>
<comment type="pathway">
    <text evidence="3 9">Carbohydrate metabolism; galactose metabolism.</text>
</comment>
<feature type="domain" description="NAD(P)-binding" evidence="10">
    <location>
        <begin position="6"/>
        <end position="324"/>
    </location>
</feature>
<keyword evidence="12" id="KW-1185">Reference proteome</keyword>
<dbReference type="NCBIfam" id="NF007956">
    <property type="entry name" value="PRK10675.1"/>
    <property type="match status" value="1"/>
</dbReference>
<evidence type="ECO:0000256" key="8">
    <source>
        <dbReference type="ARBA" id="ARBA00023235"/>
    </source>
</evidence>
<dbReference type="Gene3D" id="3.90.25.10">
    <property type="entry name" value="UDP-galactose 4-epimerase, domain 1"/>
    <property type="match status" value="1"/>
</dbReference>
<accession>A0ABU9T866</accession>
<dbReference type="EMBL" id="JBBMQO010000006">
    <property type="protein sequence ID" value="MEM5502313.1"/>
    <property type="molecule type" value="Genomic_DNA"/>
</dbReference>
<evidence type="ECO:0000256" key="4">
    <source>
        <dbReference type="ARBA" id="ARBA00007637"/>
    </source>
</evidence>
<protein>
    <recommendedName>
        <fullName evidence="6 9">UDP-glucose 4-epimerase</fullName>
        <ecNumber evidence="5 9">5.1.3.2</ecNumber>
    </recommendedName>
</protein>
<evidence type="ECO:0000313" key="12">
    <source>
        <dbReference type="Proteomes" id="UP001477870"/>
    </source>
</evidence>
<evidence type="ECO:0000256" key="5">
    <source>
        <dbReference type="ARBA" id="ARBA00013189"/>
    </source>
</evidence>
<keyword evidence="9" id="KW-0119">Carbohydrate metabolism</keyword>
<dbReference type="Pfam" id="PF16363">
    <property type="entry name" value="GDP_Man_Dehyd"/>
    <property type="match status" value="1"/>
</dbReference>
<comment type="cofactor">
    <cofactor evidence="2 9">
        <name>NAD(+)</name>
        <dbReference type="ChEBI" id="CHEBI:57540"/>
    </cofactor>
</comment>
<gene>
    <name evidence="11" type="primary">galE</name>
    <name evidence="11" type="ORF">WNY59_12030</name>
</gene>
<dbReference type="InterPro" id="IPR016040">
    <property type="entry name" value="NAD(P)-bd_dom"/>
</dbReference>
<evidence type="ECO:0000313" key="11">
    <source>
        <dbReference type="EMBL" id="MEM5502313.1"/>
    </source>
</evidence>
<keyword evidence="7 9" id="KW-0520">NAD</keyword>
<dbReference type="Proteomes" id="UP001477870">
    <property type="component" value="Unassembled WGS sequence"/>
</dbReference>
<comment type="similarity">
    <text evidence="4 9">Belongs to the NAD(P)-dependent epimerase/dehydratase family.</text>
</comment>
<dbReference type="EC" id="5.1.3.2" evidence="5 9"/>
<dbReference type="PANTHER" id="PTHR43725">
    <property type="entry name" value="UDP-GLUCOSE 4-EPIMERASE"/>
    <property type="match status" value="1"/>
</dbReference>
<dbReference type="PRINTS" id="PR01713">
    <property type="entry name" value="NUCEPIMERASE"/>
</dbReference>
<evidence type="ECO:0000256" key="9">
    <source>
        <dbReference type="RuleBase" id="RU366046"/>
    </source>
</evidence>
<comment type="subunit">
    <text evidence="9">Homodimer.</text>
</comment>
<dbReference type="PANTHER" id="PTHR43725:SF47">
    <property type="entry name" value="UDP-GLUCOSE 4-EPIMERASE"/>
    <property type="match status" value="1"/>
</dbReference>
<proteinExistence type="inferred from homology"/>
<evidence type="ECO:0000256" key="2">
    <source>
        <dbReference type="ARBA" id="ARBA00001911"/>
    </source>
</evidence>
<evidence type="ECO:0000259" key="10">
    <source>
        <dbReference type="Pfam" id="PF16363"/>
    </source>
</evidence>
<comment type="caution">
    <text evidence="11">The sequence shown here is derived from an EMBL/GenBank/DDBJ whole genome shotgun (WGS) entry which is preliminary data.</text>
</comment>
<keyword evidence="8 9" id="KW-0413">Isomerase</keyword>
<dbReference type="InterPro" id="IPR005886">
    <property type="entry name" value="UDP_G4E"/>
</dbReference>
<evidence type="ECO:0000256" key="1">
    <source>
        <dbReference type="ARBA" id="ARBA00000083"/>
    </source>
</evidence>
<reference evidence="11 12" key="1">
    <citation type="submission" date="2024-03" db="EMBL/GenBank/DDBJ databases">
        <title>Community enrichment and isolation of bacterial strains for fucoidan degradation.</title>
        <authorList>
            <person name="Sichert A."/>
        </authorList>
    </citation>
    <scope>NUCLEOTIDE SEQUENCE [LARGE SCALE GENOMIC DNA]</scope>
    <source>
        <strain evidence="11 12">AS62</strain>
    </source>
</reference>
<evidence type="ECO:0000256" key="3">
    <source>
        <dbReference type="ARBA" id="ARBA00004947"/>
    </source>
</evidence>
<comment type="catalytic activity">
    <reaction evidence="1 9">
        <text>UDP-alpha-D-glucose = UDP-alpha-D-galactose</text>
        <dbReference type="Rhea" id="RHEA:22168"/>
        <dbReference type="ChEBI" id="CHEBI:58885"/>
        <dbReference type="ChEBI" id="CHEBI:66914"/>
        <dbReference type="EC" id="5.1.3.2"/>
    </reaction>
</comment>
<dbReference type="InterPro" id="IPR036291">
    <property type="entry name" value="NAD(P)-bd_dom_sf"/>
</dbReference>
<dbReference type="RefSeq" id="WP_342848642.1">
    <property type="nucleotide sequence ID" value="NZ_JBBMQO010000006.1"/>
</dbReference>
<evidence type="ECO:0000256" key="7">
    <source>
        <dbReference type="ARBA" id="ARBA00023027"/>
    </source>
</evidence>
<name>A0ABU9T866_9HYPH</name>
<sequence length="338" mass="37101">MSKNILVTGGAGYIGSHTYVELKEAGYTPVILDNFSNSSSGVLERLNQLFQQEPIFVEGDIRDPDLIERTLKEYQCESVIHFAGYKAVGESMAEPLKYYEVNVGGSERLLSAMRNANVKKLIFSSSATVYGDPQQLPIPEDHPLSTASVYGQTKLMVEEMLRALYASDPEWSICILRYFNPVGAHLSGLIGEDPSDIPNNLMPFISQTAVGRREKLSVFGNDYDTPDGTGVRDYIHVVDLAKGHVAALELMAKPQCTAVNLGTGNGISVLEMVRAFESASGQNVPYEITARRPGDIASCYADASKAEALIGWKATKTLEDMCVDTWRWQSQNPNGYKP</sequence>
<dbReference type="CDD" id="cd05247">
    <property type="entry name" value="UDP_G4E_1_SDR_e"/>
    <property type="match status" value="1"/>
</dbReference>